<organism evidence="1 2">
    <name type="scientific">Sphingobium xenophagum</name>
    <dbReference type="NCBI Taxonomy" id="121428"/>
    <lineage>
        <taxon>Bacteria</taxon>
        <taxon>Pseudomonadati</taxon>
        <taxon>Pseudomonadota</taxon>
        <taxon>Alphaproteobacteria</taxon>
        <taxon>Sphingomonadales</taxon>
        <taxon>Sphingomonadaceae</taxon>
        <taxon>Sphingobium</taxon>
    </lineage>
</organism>
<dbReference type="RefSeq" id="WP_310225274.1">
    <property type="nucleotide sequence ID" value="NZ_JAVDWV010000011.1"/>
</dbReference>
<dbReference type="EMBL" id="JAVDWV010000011">
    <property type="protein sequence ID" value="MDR7155715.1"/>
    <property type="molecule type" value="Genomic_DNA"/>
</dbReference>
<accession>A0ABU1X2B0</accession>
<keyword evidence="2" id="KW-1185">Reference proteome</keyword>
<evidence type="ECO:0000313" key="2">
    <source>
        <dbReference type="Proteomes" id="UP001267638"/>
    </source>
</evidence>
<reference evidence="1 2" key="1">
    <citation type="submission" date="2023-07" db="EMBL/GenBank/DDBJ databases">
        <title>Sorghum-associated microbial communities from plants grown in Nebraska, USA.</title>
        <authorList>
            <person name="Schachtman D."/>
        </authorList>
    </citation>
    <scope>NUCLEOTIDE SEQUENCE [LARGE SCALE GENOMIC DNA]</scope>
    <source>
        <strain evidence="1 2">4256</strain>
    </source>
</reference>
<proteinExistence type="predicted"/>
<sequence length="163" mass="17985">MKFLRGGERDEALFPTIEANIRFPRELIGVVTKQLAGCLSSAKMVRALIDRYGINTARQPGDRLVVHSGGGYGPLLSDPRMRSAPTCVTATSHPKVRAITMALSRMTDETRALHDHWAVPVRGHAAVRTTSSFASTSSLIIRPEAGVEPRVVRHHRVRLLSRR</sequence>
<dbReference type="Proteomes" id="UP001267638">
    <property type="component" value="Unassembled WGS sequence"/>
</dbReference>
<gene>
    <name evidence="1" type="ORF">J2W40_002551</name>
</gene>
<comment type="caution">
    <text evidence="1">The sequence shown here is derived from an EMBL/GenBank/DDBJ whole genome shotgun (WGS) entry which is preliminary data.</text>
</comment>
<name>A0ABU1X2B0_SPHXE</name>
<protein>
    <submittedName>
        <fullName evidence="1">Uncharacterized protein</fullName>
    </submittedName>
</protein>
<evidence type="ECO:0000313" key="1">
    <source>
        <dbReference type="EMBL" id="MDR7155715.1"/>
    </source>
</evidence>